<feature type="transmembrane region" description="Helical" evidence="2">
    <location>
        <begin position="91"/>
        <end position="110"/>
    </location>
</feature>
<dbReference type="PANTHER" id="PTHR43156:SF2">
    <property type="entry name" value="STAGE II SPORULATION PROTEIN E"/>
    <property type="match status" value="1"/>
</dbReference>
<keyword evidence="2" id="KW-1133">Transmembrane helix</keyword>
<sequence>MNSQRFLRSLHATRRHSTALVAMPFTLIAAVTVMDISAPPDVHLGPFLVAAPAVTSSFAGPRMTAFVGAVAVLAQSVVAIARTSLNDLNHTYQIIALCLISAFVTLFAHLRERHEREMTQLRSVAEAAQHVLMQPLPRRSGPLRIASVYLAAEAEAQLGGDLYALVRTADGTRVIVGDARGKGLDAIGEAAGVLGAFRALAHREARLPELVGHLEDGVTVDRHGTTDGEEEDDYTAEAFVTAAVLDIPDAASELRLVSCGHPPPLLIRAGEVLSLEVREPAPPLGLAQLLAPAFTAETFTFGAGEVLLLYTDGVIEARDRSGCFYPLLERVASRSWDGAESLLEYVRADLLRHAGGRLGDDAAMVAIERLPDAALCPRGWSRRQGAAEEEVEAHR</sequence>
<feature type="transmembrane region" description="Helical" evidence="2">
    <location>
        <begin position="20"/>
        <end position="38"/>
    </location>
</feature>
<organism evidence="4 5">
    <name type="scientific">Streptomyces sp. 900116325</name>
    <dbReference type="NCBI Taxonomy" id="3154295"/>
    <lineage>
        <taxon>Bacteria</taxon>
        <taxon>Bacillati</taxon>
        <taxon>Actinomycetota</taxon>
        <taxon>Actinomycetes</taxon>
        <taxon>Kitasatosporales</taxon>
        <taxon>Streptomycetaceae</taxon>
        <taxon>Streptomyces</taxon>
    </lineage>
</organism>
<dbReference type="EMBL" id="JBEXIP010000012">
    <property type="protein sequence ID" value="MET8434609.1"/>
    <property type="molecule type" value="Genomic_DNA"/>
</dbReference>
<dbReference type="EC" id="3.1.3.16" evidence="4"/>
<evidence type="ECO:0000256" key="1">
    <source>
        <dbReference type="ARBA" id="ARBA00022801"/>
    </source>
</evidence>
<dbReference type="PANTHER" id="PTHR43156">
    <property type="entry name" value="STAGE II SPORULATION PROTEIN E-RELATED"/>
    <property type="match status" value="1"/>
</dbReference>
<dbReference type="RefSeq" id="WP_356497838.1">
    <property type="nucleotide sequence ID" value="NZ_JBEXEF010000004.1"/>
</dbReference>
<dbReference type="InterPro" id="IPR052016">
    <property type="entry name" value="Bact_Sigma-Reg"/>
</dbReference>
<dbReference type="InterPro" id="IPR001932">
    <property type="entry name" value="PPM-type_phosphatase-like_dom"/>
</dbReference>
<dbReference type="GO" id="GO:0004722">
    <property type="term" value="F:protein serine/threonine phosphatase activity"/>
    <property type="evidence" value="ECO:0007669"/>
    <property type="project" value="UniProtKB-EC"/>
</dbReference>
<dbReference type="Pfam" id="PF07228">
    <property type="entry name" value="SpoIIE"/>
    <property type="match status" value="1"/>
</dbReference>
<keyword evidence="2" id="KW-0812">Transmembrane</keyword>
<evidence type="ECO:0000259" key="3">
    <source>
        <dbReference type="SMART" id="SM00331"/>
    </source>
</evidence>
<feature type="transmembrane region" description="Helical" evidence="2">
    <location>
        <begin position="65"/>
        <end position="85"/>
    </location>
</feature>
<keyword evidence="2" id="KW-0472">Membrane</keyword>
<keyword evidence="5" id="KW-1185">Reference proteome</keyword>
<dbReference type="Gene3D" id="3.60.40.10">
    <property type="entry name" value="PPM-type phosphatase domain"/>
    <property type="match status" value="1"/>
</dbReference>
<dbReference type="InterPro" id="IPR036457">
    <property type="entry name" value="PPM-type-like_dom_sf"/>
</dbReference>
<evidence type="ECO:0000313" key="5">
    <source>
        <dbReference type="Proteomes" id="UP001550044"/>
    </source>
</evidence>
<protein>
    <submittedName>
        <fullName evidence="4">PP2C family protein-serine/threonine phosphatase</fullName>
        <ecNumber evidence="4">3.1.3.16</ecNumber>
    </submittedName>
</protein>
<dbReference type="Proteomes" id="UP001550044">
    <property type="component" value="Unassembled WGS sequence"/>
</dbReference>
<keyword evidence="1 4" id="KW-0378">Hydrolase</keyword>
<feature type="domain" description="PPM-type phosphatase" evidence="3">
    <location>
        <begin position="143"/>
        <end position="369"/>
    </location>
</feature>
<reference evidence="4 5" key="1">
    <citation type="submission" date="2024-06" db="EMBL/GenBank/DDBJ databases">
        <title>The Natural Products Discovery Center: Release of the First 8490 Sequenced Strains for Exploring Actinobacteria Biosynthetic Diversity.</title>
        <authorList>
            <person name="Kalkreuter E."/>
            <person name="Kautsar S.A."/>
            <person name="Yang D."/>
            <person name="Bader C.D."/>
            <person name="Teijaro C.N."/>
            <person name="Fluegel L."/>
            <person name="Davis C.M."/>
            <person name="Simpson J.R."/>
            <person name="Lauterbach L."/>
            <person name="Steele A.D."/>
            <person name="Gui C."/>
            <person name="Meng S."/>
            <person name="Li G."/>
            <person name="Viehrig K."/>
            <person name="Ye F."/>
            <person name="Su P."/>
            <person name="Kiefer A.F."/>
            <person name="Nichols A."/>
            <person name="Cepeda A.J."/>
            <person name="Yan W."/>
            <person name="Fan B."/>
            <person name="Jiang Y."/>
            <person name="Adhikari A."/>
            <person name="Zheng C.-J."/>
            <person name="Schuster L."/>
            <person name="Cowan T.M."/>
            <person name="Smanski M.J."/>
            <person name="Chevrette M.G."/>
            <person name="De Carvalho L.P.S."/>
            <person name="Shen B."/>
        </authorList>
    </citation>
    <scope>NUCLEOTIDE SEQUENCE [LARGE SCALE GENOMIC DNA]</scope>
    <source>
        <strain evidence="4 5">NPDC005137</strain>
    </source>
</reference>
<evidence type="ECO:0000313" key="4">
    <source>
        <dbReference type="EMBL" id="MET8434609.1"/>
    </source>
</evidence>
<name>A0ABV2UC49_9ACTN</name>
<accession>A0ABV2UC49</accession>
<evidence type="ECO:0000256" key="2">
    <source>
        <dbReference type="SAM" id="Phobius"/>
    </source>
</evidence>
<gene>
    <name evidence="4" type="ORF">ABZV61_17750</name>
</gene>
<comment type="caution">
    <text evidence="4">The sequence shown here is derived from an EMBL/GenBank/DDBJ whole genome shotgun (WGS) entry which is preliminary data.</text>
</comment>
<proteinExistence type="predicted"/>
<dbReference type="SMART" id="SM00331">
    <property type="entry name" value="PP2C_SIG"/>
    <property type="match status" value="1"/>
</dbReference>